<reference evidence="6" key="2">
    <citation type="journal article" date="2023" name="Biology">
        <title>Prokaryotic Life Associated with Coal-Fire Gas Vents Revealed by Metagenomics.</title>
        <authorList>
            <person name="Kadnikov V.V."/>
            <person name="Mardanov A.V."/>
            <person name="Beletsky A.V."/>
            <person name="Karnachuk O.V."/>
            <person name="Ravin N.V."/>
        </authorList>
    </citation>
    <scope>NUCLEOTIDE SEQUENCE</scope>
    <source>
        <strain evidence="6">Bu02</strain>
    </source>
</reference>
<comment type="subcellular location">
    <subcellularLocation>
        <location evidence="1">Membrane</location>
        <topology evidence="1">Multi-pass membrane protein</topology>
    </subcellularLocation>
</comment>
<keyword evidence="3 5" id="KW-1133">Transmembrane helix</keyword>
<dbReference type="Pfam" id="PF02674">
    <property type="entry name" value="Colicin_V"/>
    <property type="match status" value="1"/>
</dbReference>
<protein>
    <submittedName>
        <fullName evidence="6">CvpA family protein</fullName>
    </submittedName>
</protein>
<organism evidence="6">
    <name type="scientific">Candidatus Fermentithermobacillus carboniphilus</name>
    <dbReference type="NCBI Taxonomy" id="3085328"/>
    <lineage>
        <taxon>Bacteria</taxon>
        <taxon>Bacillati</taxon>
        <taxon>Bacillota</taxon>
        <taxon>Candidatus Fermentithermobacillia</taxon>
        <taxon>Candidatus Fermentithermobacillales</taxon>
        <taxon>Candidatus Fermentithermobacillaceae</taxon>
        <taxon>Candidatus Fermentithermobacillus</taxon>
    </lineage>
</organism>
<dbReference type="InterPro" id="IPR003825">
    <property type="entry name" value="Colicin-V_CvpA"/>
</dbReference>
<evidence type="ECO:0000256" key="2">
    <source>
        <dbReference type="ARBA" id="ARBA00022692"/>
    </source>
</evidence>
<sequence length="237" mass="25731">MNVVDLIVVILLLLAFMKGFSAGLWRSLFNLAGTIASFLAALFLTGPIVSYVERTYGAVTVLSGWWSDVFALIPGYARPYQPGTFAEFLEIVDATAWLKPFKALIESHLLAVEKMAGPGATWGKMVSVLLAEVLLSGVAFMILLTLTRFLWALVSSTVSLAESVSLGQRLLGGILQTAISFFWLSILAGSLYPLLGLEFLAGVREAFSHSWMMSILLGTYKSIWPAILARAGFAKKT</sequence>
<name>A0AAT9LCD5_9FIRM</name>
<dbReference type="GO" id="GO:0016020">
    <property type="term" value="C:membrane"/>
    <property type="evidence" value="ECO:0007669"/>
    <property type="project" value="UniProtKB-SubCell"/>
</dbReference>
<accession>A0AAT9LCD5</accession>
<proteinExistence type="predicted"/>
<evidence type="ECO:0000313" key="6">
    <source>
        <dbReference type="EMBL" id="QUL97863.1"/>
    </source>
</evidence>
<dbReference type="EMBL" id="CP062796">
    <property type="protein sequence ID" value="QUL97863.1"/>
    <property type="molecule type" value="Genomic_DNA"/>
</dbReference>
<gene>
    <name evidence="6" type="ORF">IMF26_07135</name>
</gene>
<dbReference type="GO" id="GO:0009403">
    <property type="term" value="P:toxin biosynthetic process"/>
    <property type="evidence" value="ECO:0007669"/>
    <property type="project" value="InterPro"/>
</dbReference>
<evidence type="ECO:0000256" key="1">
    <source>
        <dbReference type="ARBA" id="ARBA00004141"/>
    </source>
</evidence>
<keyword evidence="4 5" id="KW-0472">Membrane</keyword>
<feature type="transmembrane region" description="Helical" evidence="5">
    <location>
        <begin position="31"/>
        <end position="49"/>
    </location>
</feature>
<keyword evidence="2 5" id="KW-0812">Transmembrane</keyword>
<reference evidence="6" key="1">
    <citation type="submission" date="2020-10" db="EMBL/GenBank/DDBJ databases">
        <authorList>
            <person name="Kadnikov V."/>
            <person name="Beletsky A.V."/>
            <person name="Mardanov A.V."/>
            <person name="Karnachuk O.V."/>
            <person name="Ravin N.V."/>
        </authorList>
    </citation>
    <scope>NUCLEOTIDE SEQUENCE</scope>
    <source>
        <strain evidence="6">Bu02</strain>
    </source>
</reference>
<evidence type="ECO:0000256" key="4">
    <source>
        <dbReference type="ARBA" id="ARBA00023136"/>
    </source>
</evidence>
<dbReference type="AlphaFoldDB" id="A0AAT9LCD5"/>
<evidence type="ECO:0000256" key="3">
    <source>
        <dbReference type="ARBA" id="ARBA00022989"/>
    </source>
</evidence>
<dbReference type="KEGG" id="fcz:IMF26_07135"/>
<feature type="transmembrane region" description="Helical" evidence="5">
    <location>
        <begin position="133"/>
        <end position="158"/>
    </location>
</feature>
<evidence type="ECO:0000256" key="5">
    <source>
        <dbReference type="SAM" id="Phobius"/>
    </source>
</evidence>